<dbReference type="InterPro" id="IPR006558">
    <property type="entry name" value="LamG-like"/>
</dbReference>
<dbReference type="InterPro" id="IPR013320">
    <property type="entry name" value="ConA-like_dom_sf"/>
</dbReference>
<dbReference type="SUPFAM" id="SSF49313">
    <property type="entry name" value="Cadherin-like"/>
    <property type="match status" value="1"/>
</dbReference>
<dbReference type="InterPro" id="IPR015919">
    <property type="entry name" value="Cadherin-like_sf"/>
</dbReference>
<dbReference type="Pfam" id="PF13385">
    <property type="entry name" value="Laminin_G_3"/>
    <property type="match status" value="2"/>
</dbReference>
<evidence type="ECO:0000313" key="5">
    <source>
        <dbReference type="Proteomes" id="UP001165653"/>
    </source>
</evidence>
<dbReference type="PROSITE" id="PS50835">
    <property type="entry name" value="IG_LIKE"/>
    <property type="match status" value="1"/>
</dbReference>
<comment type="caution">
    <text evidence="4">The sequence shown here is derived from an EMBL/GenBank/DDBJ whole genome shotgun (WGS) entry which is preliminary data.</text>
</comment>
<dbReference type="SUPFAM" id="SSF49899">
    <property type="entry name" value="Concanavalin A-like lectins/glucanases"/>
    <property type="match status" value="2"/>
</dbReference>
<evidence type="ECO:0000313" key="4">
    <source>
        <dbReference type="EMBL" id="MCW1913353.1"/>
    </source>
</evidence>
<name>A0ABT3G0K3_9BACT</name>
<dbReference type="EMBL" id="JAPDDR010000003">
    <property type="protein sequence ID" value="MCW1913353.1"/>
    <property type="molecule type" value="Genomic_DNA"/>
</dbReference>
<evidence type="ECO:0000256" key="1">
    <source>
        <dbReference type="ARBA" id="ARBA00022729"/>
    </source>
</evidence>
<dbReference type="RefSeq" id="WP_264512719.1">
    <property type="nucleotide sequence ID" value="NZ_JAPDDR010000003.1"/>
</dbReference>
<proteinExistence type="predicted"/>
<dbReference type="SMART" id="SM00736">
    <property type="entry name" value="CADG"/>
    <property type="match status" value="1"/>
</dbReference>
<evidence type="ECO:0000256" key="2">
    <source>
        <dbReference type="ARBA" id="ARBA00023157"/>
    </source>
</evidence>
<keyword evidence="2" id="KW-1015">Disulfide bond</keyword>
<dbReference type="SMART" id="SM00409">
    <property type="entry name" value="IG"/>
    <property type="match status" value="1"/>
</dbReference>
<accession>A0ABT3G0K3</accession>
<dbReference type="InterPro" id="IPR036179">
    <property type="entry name" value="Ig-like_dom_sf"/>
</dbReference>
<dbReference type="SMART" id="SM00560">
    <property type="entry name" value="LamGL"/>
    <property type="match status" value="1"/>
</dbReference>
<dbReference type="InterPro" id="IPR003599">
    <property type="entry name" value="Ig_sub"/>
</dbReference>
<reference evidence="4" key="1">
    <citation type="submission" date="2022-10" db="EMBL/GenBank/DDBJ databases">
        <title>Luteolibacter sp. GHJ8, whole genome shotgun sequencing project.</title>
        <authorList>
            <person name="Zhao G."/>
            <person name="Shen L."/>
        </authorList>
    </citation>
    <scope>NUCLEOTIDE SEQUENCE</scope>
    <source>
        <strain evidence="4">GHJ8</strain>
    </source>
</reference>
<dbReference type="Gene3D" id="2.60.40.10">
    <property type="entry name" value="Immunoglobulins"/>
    <property type="match status" value="2"/>
</dbReference>
<dbReference type="InterPro" id="IPR006644">
    <property type="entry name" value="Cadg"/>
</dbReference>
<feature type="domain" description="Ig-like" evidence="3">
    <location>
        <begin position="218"/>
        <end position="264"/>
    </location>
</feature>
<sequence>MSYILSRRGELCPRRAFVWCSLLAASTQPLRGDITYNLNFDPASSPEAQQVANSVAVAAAFYNKHGSFNKHWSVYHNPGIPTAEGNYDGYMGYGGTRNERVVFHEAAHTFGMGNGPNYRDLIAGGVWKGRYGNQAQADTYNDFGDGLHGDNHAVWPSGFNYDNEDGFIERHWHARIMAGIRADMGILSYTREARHEAVVTGETAEFRVESPMAVGWQWHRNGVALANGGDISGANSATLRITNAEAADAGSYHCAVNGANETLNSRPRQLWVHAAQQLGQWNFNGNAGDGVGGNHGNALGAPAYVTGKIGPAVDLDGTDDYIDLPDAVGRLGDLTIASWVNWDGGGDWQRVFDFGTGTWQYLCLTPKAGGGNLRLVLKDSINAKDQEYQVNAPTLATGQWVHLAAVIRGNYMSLYVNGKPVGSTFGIDSSPAHFPATNNFIGKSQYNDPFFNGRIDDFRVYGKALDGPQIWTLWGQSANAAPAFSQALITLSGASSLEPYTGQSLAFYASDANSDTLTFTKLNGPGWLTVGADGTLSGQPGAGDGGENTFVVRVTDPSGATSDATLKIAVSAFPAAPVTSNTSAPAIDADDAYFIASNIGEPDTINGTTNAGDNDEFTFVAENRSSKGQTFTTGPNAQGYFLQSFSFQHINWPSLTPNGAFYDVQPGDQWEFQVGSISGTTKTQILKYSAIYDGAAITGSGTTGTGRFLTFNVSGLGLQLAPNTTYYFEVAPLAGEPFFELNSSRTSTYTGGTAFRGNLTGAIGTAVTTLPGDYIFHANLKARTTVPAGTVAYWNFEEGSANSHVPYARTAANLYEGSLFDLSGNANHLSVWTSGWHWYRPLVPAAVTPQNGAANTRSIQNVHGFPAISALSTSLTSWSPETWTIEAVVRPDDATNGYQTFIGRDSYGAFPGEPGLAALYFTVMPNGGLRILFADAARNRWNVDAPANTMQDGKWHAVAATSDGDTLSLYVKNLSNGDTSYTLMGTANISASTNPALSTGMGDGGDWDAGVFTFARGLYNGGHTDRFFGHLDDIRFSNGRLVPDSFLYSEPQDTFANWIATYPAVGGQAGFDEDPDRDGLANGIENFLGTHPDQPSQGLGAIVRSGNTLSFQHPQNADPAADLVANYRWSSDLATWNNSGQTGNGTTVVFSASPNTPLPGITTVTATITGTNPSSLFVDLQVTTD</sequence>
<protein>
    <submittedName>
        <fullName evidence="4">Ig-like domain-containing protein</fullName>
    </submittedName>
</protein>
<dbReference type="Gene3D" id="2.60.120.200">
    <property type="match status" value="2"/>
</dbReference>
<dbReference type="Proteomes" id="UP001165653">
    <property type="component" value="Unassembled WGS sequence"/>
</dbReference>
<dbReference type="InterPro" id="IPR013783">
    <property type="entry name" value="Ig-like_fold"/>
</dbReference>
<dbReference type="SUPFAM" id="SSF48726">
    <property type="entry name" value="Immunoglobulin"/>
    <property type="match status" value="1"/>
</dbReference>
<keyword evidence="1" id="KW-0732">Signal</keyword>
<evidence type="ECO:0000259" key="3">
    <source>
        <dbReference type="PROSITE" id="PS50835"/>
    </source>
</evidence>
<organism evidence="4 5">
    <name type="scientific">Luteolibacter rhizosphaerae</name>
    <dbReference type="NCBI Taxonomy" id="2989719"/>
    <lineage>
        <taxon>Bacteria</taxon>
        <taxon>Pseudomonadati</taxon>
        <taxon>Verrucomicrobiota</taxon>
        <taxon>Verrucomicrobiia</taxon>
        <taxon>Verrucomicrobiales</taxon>
        <taxon>Verrucomicrobiaceae</taxon>
        <taxon>Luteolibacter</taxon>
    </lineage>
</organism>
<dbReference type="InterPro" id="IPR007110">
    <property type="entry name" value="Ig-like_dom"/>
</dbReference>
<gene>
    <name evidence="4" type="ORF">OJ996_07205</name>
</gene>
<dbReference type="Pfam" id="PF17963">
    <property type="entry name" value="Big_9"/>
    <property type="match status" value="1"/>
</dbReference>
<keyword evidence="5" id="KW-1185">Reference proteome</keyword>